<dbReference type="OrthoDB" id="258731at2"/>
<dbReference type="Proteomes" id="UP000316213">
    <property type="component" value="Unassembled WGS sequence"/>
</dbReference>
<keyword evidence="2 5" id="KW-0547">Nucleotide-binding</keyword>
<dbReference type="PROSITE" id="PS50011">
    <property type="entry name" value="PROTEIN_KINASE_DOM"/>
    <property type="match status" value="1"/>
</dbReference>
<dbReference type="Pfam" id="PF13432">
    <property type="entry name" value="TPR_16"/>
    <property type="match status" value="2"/>
</dbReference>
<evidence type="ECO:0000256" key="3">
    <source>
        <dbReference type="ARBA" id="ARBA00022777"/>
    </source>
</evidence>
<evidence type="ECO:0000256" key="5">
    <source>
        <dbReference type="PROSITE-ProRule" id="PRU10141"/>
    </source>
</evidence>
<name>A0A5C6AZ57_9BACT</name>
<organism evidence="9 10">
    <name type="scientific">Neorhodopirellula pilleata</name>
    <dbReference type="NCBI Taxonomy" id="2714738"/>
    <lineage>
        <taxon>Bacteria</taxon>
        <taxon>Pseudomonadati</taxon>
        <taxon>Planctomycetota</taxon>
        <taxon>Planctomycetia</taxon>
        <taxon>Pirellulales</taxon>
        <taxon>Pirellulaceae</taxon>
        <taxon>Neorhodopirellula</taxon>
    </lineage>
</organism>
<feature type="binding site" evidence="5">
    <location>
        <position position="116"/>
    </location>
    <ligand>
        <name>ATP</name>
        <dbReference type="ChEBI" id="CHEBI:30616"/>
    </ligand>
</feature>
<dbReference type="InterPro" id="IPR019734">
    <property type="entry name" value="TPR_rpt"/>
</dbReference>
<evidence type="ECO:0000313" key="10">
    <source>
        <dbReference type="Proteomes" id="UP000316213"/>
    </source>
</evidence>
<evidence type="ECO:0000313" key="9">
    <source>
        <dbReference type="EMBL" id="TWU03424.1"/>
    </source>
</evidence>
<keyword evidence="7" id="KW-1133">Transmembrane helix</keyword>
<feature type="region of interest" description="Disordered" evidence="6">
    <location>
        <begin position="562"/>
        <end position="588"/>
    </location>
</feature>
<reference evidence="9 10" key="1">
    <citation type="submission" date="2019-02" db="EMBL/GenBank/DDBJ databases">
        <title>Deep-cultivation of Planctomycetes and their phenomic and genomic characterization uncovers novel biology.</title>
        <authorList>
            <person name="Wiegand S."/>
            <person name="Jogler M."/>
            <person name="Boedeker C."/>
            <person name="Pinto D."/>
            <person name="Vollmers J."/>
            <person name="Rivas-Marin E."/>
            <person name="Kohn T."/>
            <person name="Peeters S.H."/>
            <person name="Heuer A."/>
            <person name="Rast P."/>
            <person name="Oberbeckmann S."/>
            <person name="Bunk B."/>
            <person name="Jeske O."/>
            <person name="Meyerdierks A."/>
            <person name="Storesund J.E."/>
            <person name="Kallscheuer N."/>
            <person name="Luecker S."/>
            <person name="Lage O.M."/>
            <person name="Pohl T."/>
            <person name="Merkel B.J."/>
            <person name="Hornburger P."/>
            <person name="Mueller R.-W."/>
            <person name="Bruemmer F."/>
            <person name="Labrenz M."/>
            <person name="Spormann A.M."/>
            <person name="Op Den Camp H."/>
            <person name="Overmann J."/>
            <person name="Amann R."/>
            <person name="Jetten M.S.M."/>
            <person name="Mascher T."/>
            <person name="Medema M.H."/>
            <person name="Devos D.P."/>
            <person name="Kaster A.-K."/>
            <person name="Ovreas L."/>
            <person name="Rohde M."/>
            <person name="Galperin M.Y."/>
            <person name="Jogler C."/>
        </authorList>
    </citation>
    <scope>NUCLEOTIDE SEQUENCE [LARGE SCALE GENOMIC DNA]</scope>
    <source>
        <strain evidence="9 10">Pla100</strain>
    </source>
</reference>
<feature type="compositionally biased region" description="Basic and acidic residues" evidence="6">
    <location>
        <begin position="647"/>
        <end position="677"/>
    </location>
</feature>
<dbReference type="Gene3D" id="3.30.200.20">
    <property type="entry name" value="Phosphorylase Kinase, domain 1"/>
    <property type="match status" value="1"/>
</dbReference>
<evidence type="ECO:0000256" key="7">
    <source>
        <dbReference type="SAM" id="Phobius"/>
    </source>
</evidence>
<dbReference type="InterPro" id="IPR008271">
    <property type="entry name" value="Ser/Thr_kinase_AS"/>
</dbReference>
<evidence type="ECO:0000256" key="6">
    <source>
        <dbReference type="SAM" id="MobiDB-lite"/>
    </source>
</evidence>
<dbReference type="InterPro" id="IPR011009">
    <property type="entry name" value="Kinase-like_dom_sf"/>
</dbReference>
<proteinExistence type="predicted"/>
<accession>A0A5C6AZ57</accession>
<dbReference type="AlphaFoldDB" id="A0A5C6AZ57"/>
<feature type="region of interest" description="Disordered" evidence="6">
    <location>
        <begin position="625"/>
        <end position="690"/>
    </location>
</feature>
<dbReference type="SUPFAM" id="SSF48452">
    <property type="entry name" value="TPR-like"/>
    <property type="match status" value="1"/>
</dbReference>
<dbReference type="SMART" id="SM00220">
    <property type="entry name" value="S_TKc"/>
    <property type="match status" value="1"/>
</dbReference>
<keyword evidence="7" id="KW-0812">Transmembrane</keyword>
<dbReference type="Pfam" id="PF00069">
    <property type="entry name" value="Pkinase"/>
    <property type="match status" value="1"/>
</dbReference>
<feature type="transmembrane region" description="Helical" evidence="7">
    <location>
        <begin position="408"/>
        <end position="429"/>
    </location>
</feature>
<dbReference type="Gene3D" id="1.10.510.10">
    <property type="entry name" value="Transferase(Phosphotransferase) domain 1"/>
    <property type="match status" value="1"/>
</dbReference>
<dbReference type="PANTHER" id="PTHR43289:SF6">
    <property type="entry name" value="SERINE_THREONINE-PROTEIN KINASE NEKL-3"/>
    <property type="match status" value="1"/>
</dbReference>
<dbReference type="CDD" id="cd14014">
    <property type="entry name" value="STKc_PknB_like"/>
    <property type="match status" value="1"/>
</dbReference>
<dbReference type="PROSITE" id="PS00108">
    <property type="entry name" value="PROTEIN_KINASE_ST"/>
    <property type="match status" value="1"/>
</dbReference>
<protein>
    <submittedName>
        <fullName evidence="9">Serine/threonine-protein kinase Pkn1</fullName>
        <ecNumber evidence="9">2.7.11.1</ecNumber>
    </submittedName>
</protein>
<keyword evidence="3 9" id="KW-0418">Kinase</keyword>
<dbReference type="PROSITE" id="PS00107">
    <property type="entry name" value="PROTEIN_KINASE_ATP"/>
    <property type="match status" value="1"/>
</dbReference>
<keyword evidence="10" id="KW-1185">Reference proteome</keyword>
<evidence type="ECO:0000256" key="4">
    <source>
        <dbReference type="ARBA" id="ARBA00022840"/>
    </source>
</evidence>
<feature type="compositionally biased region" description="Pro residues" evidence="6">
    <location>
        <begin position="630"/>
        <end position="641"/>
    </location>
</feature>
<dbReference type="InterPro" id="IPR011990">
    <property type="entry name" value="TPR-like_helical_dom_sf"/>
</dbReference>
<dbReference type="GO" id="GO:0005524">
    <property type="term" value="F:ATP binding"/>
    <property type="evidence" value="ECO:0007669"/>
    <property type="project" value="UniProtKB-UniRule"/>
</dbReference>
<evidence type="ECO:0000256" key="2">
    <source>
        <dbReference type="ARBA" id="ARBA00022741"/>
    </source>
</evidence>
<dbReference type="Gene3D" id="1.25.40.10">
    <property type="entry name" value="Tetratricopeptide repeat domain"/>
    <property type="match status" value="2"/>
</dbReference>
<evidence type="ECO:0000256" key="1">
    <source>
        <dbReference type="ARBA" id="ARBA00022679"/>
    </source>
</evidence>
<sequence>MNRAAQRAIFIQAIEEESPQEREAYLQSACGGDTELRAAVDALLAAHDQTQNMLDHPIVGGVRLASTILSSPIESIEHIGMKIGPYLLMEQIGEGGFGLVFVAQQESPVRRKVALKIVKPSMGSKEVIARFEAERQAIAMMNHPNIAQVFDAGVTGDGRPYFVMELVRGVPITEFCDNHRLEINARLNIFSDVCGAVHHAHQKGVIHRDIKPSNVMVTLHDDKPVVKVIDFGVAKAIGQSLTDKTIYTRFFSMIGTPLYMSPEQAEMSGLDVDTRSDIYSLGVLLYELMAGATPFDRERLDSAGLDEWRRIIREEEPPRPSQRLTTLGERMTTISSSRRVEPSRLSSTLRGDVDWIVMRSLEKDRSRRYPSAIALADDVRRYLRQEPIEARPPSTIYRLSKFARRYRVALATATLILLILTGGLAASVWQMRRAVWERDQKEAALHEVESFAEKVTIANELVARGESLAGNNQLDAAEAAFDEAVSQQPSYYLPWVSRGQYFARQQRWSEAADDFAEALKLGAATDTPQWWGVPALFELSDNDQATTQYFKRFSERLSEVFDNGRGNEPLESELESAGTGPVASSTTSEAEQLRWEWIRNGLISGNVLSDQHYQQLAEWTDRVLALPHRGPGPPEPGPPEPGTRGRGPRDSETRRDPSRREPPPRPNDRRPPPRDDGFLGGPNPSPLDLIVPLPRPVQIYISGLAHLRAGDNERAIERFETAAEMRWPNPFLLHAPLAMAYASEGKKDEAREQLKQAHEIADELQAQTGTTDRFAGAPWFDLAEFEVLQAEANHRLRQ</sequence>
<dbReference type="SMART" id="SM00028">
    <property type="entry name" value="TPR"/>
    <property type="match status" value="3"/>
</dbReference>
<gene>
    <name evidence="9" type="primary">pkn1_1</name>
    <name evidence="9" type="ORF">Pla100_03450</name>
</gene>
<dbReference type="SUPFAM" id="SSF56112">
    <property type="entry name" value="Protein kinase-like (PK-like)"/>
    <property type="match status" value="1"/>
</dbReference>
<keyword evidence="4 5" id="KW-0067">ATP-binding</keyword>
<keyword evidence="7" id="KW-0472">Membrane</keyword>
<evidence type="ECO:0000259" key="8">
    <source>
        <dbReference type="PROSITE" id="PS50011"/>
    </source>
</evidence>
<feature type="domain" description="Protein kinase" evidence="8">
    <location>
        <begin position="86"/>
        <end position="383"/>
    </location>
</feature>
<dbReference type="EMBL" id="SJPM01000001">
    <property type="protein sequence ID" value="TWU03424.1"/>
    <property type="molecule type" value="Genomic_DNA"/>
</dbReference>
<dbReference type="InterPro" id="IPR017441">
    <property type="entry name" value="Protein_kinase_ATP_BS"/>
</dbReference>
<dbReference type="GO" id="GO:0004674">
    <property type="term" value="F:protein serine/threonine kinase activity"/>
    <property type="evidence" value="ECO:0007669"/>
    <property type="project" value="UniProtKB-EC"/>
</dbReference>
<dbReference type="EC" id="2.7.11.1" evidence="9"/>
<comment type="caution">
    <text evidence="9">The sequence shown here is derived from an EMBL/GenBank/DDBJ whole genome shotgun (WGS) entry which is preliminary data.</text>
</comment>
<dbReference type="RefSeq" id="WP_146575948.1">
    <property type="nucleotide sequence ID" value="NZ_SJPM01000001.1"/>
</dbReference>
<keyword evidence="1 9" id="KW-0808">Transferase</keyword>
<dbReference type="PANTHER" id="PTHR43289">
    <property type="entry name" value="MITOGEN-ACTIVATED PROTEIN KINASE KINASE KINASE 20-RELATED"/>
    <property type="match status" value="1"/>
</dbReference>
<dbReference type="InterPro" id="IPR000719">
    <property type="entry name" value="Prot_kinase_dom"/>
</dbReference>